<proteinExistence type="predicted"/>
<reference evidence="1" key="1">
    <citation type="submission" date="2022-07" db="EMBL/GenBank/DDBJ databases">
        <title>Sphingomonas sp. nov., a novel bacterium isolated from the north slope of the Mount Everest.</title>
        <authorList>
            <person name="Cui X."/>
            <person name="Liu Y."/>
        </authorList>
    </citation>
    <scope>NUCLEOTIDE SEQUENCE</scope>
    <source>
        <strain evidence="1">S5-59</strain>
    </source>
</reference>
<evidence type="ECO:0000313" key="2">
    <source>
        <dbReference type="Proteomes" id="UP001058533"/>
    </source>
</evidence>
<protein>
    <submittedName>
        <fullName evidence="1">Uncharacterized protein</fullName>
    </submittedName>
</protein>
<accession>A0ABY5LB18</accession>
<gene>
    <name evidence="1" type="ORF">NMP03_03075</name>
</gene>
<sequence>MIDRYDWTGGSEPMLRFGPATGPIVLAAMPLFEEANRLRAFIVTLLRALGTHGIGGALPDLPGTGESLMPTEAAMLDDWRQAFAAAEERLTRQGARVHVLAMRGGALIDTRANCNGRWHFAPVTGAALVRDLIRAKQAAVKESGESFSAKAIHEDGPPIELAGNLLSRGLLAELQGAVPTVAPPLRTLRLDTDAGEADRKIVARPLWRRAEPDNNPALARELAADVADWVKQCGS</sequence>
<dbReference type="Proteomes" id="UP001058533">
    <property type="component" value="Chromosome"/>
</dbReference>
<evidence type="ECO:0000313" key="1">
    <source>
        <dbReference type="EMBL" id="UUL83228.1"/>
    </source>
</evidence>
<organism evidence="1 2">
    <name type="scientific">Sphingomonas qomolangmaensis</name>
    <dbReference type="NCBI Taxonomy" id="2918765"/>
    <lineage>
        <taxon>Bacteria</taxon>
        <taxon>Pseudomonadati</taxon>
        <taxon>Pseudomonadota</taxon>
        <taxon>Alphaproteobacteria</taxon>
        <taxon>Sphingomonadales</taxon>
        <taxon>Sphingomonadaceae</taxon>
        <taxon>Sphingomonas</taxon>
    </lineage>
</organism>
<name>A0ABY5LB18_9SPHN</name>
<dbReference type="SUPFAM" id="SSF53474">
    <property type="entry name" value="alpha/beta-Hydrolases"/>
    <property type="match status" value="1"/>
</dbReference>
<dbReference type="InterPro" id="IPR029058">
    <property type="entry name" value="AB_hydrolase_fold"/>
</dbReference>
<dbReference type="EMBL" id="CP101740">
    <property type="protein sequence ID" value="UUL83228.1"/>
    <property type="molecule type" value="Genomic_DNA"/>
</dbReference>
<dbReference type="RefSeq" id="WP_256507071.1">
    <property type="nucleotide sequence ID" value="NZ_CP101740.1"/>
</dbReference>
<keyword evidence="2" id="KW-1185">Reference proteome</keyword>